<evidence type="ECO:0000256" key="1">
    <source>
        <dbReference type="ARBA" id="ARBA00004651"/>
    </source>
</evidence>
<accession>A0ABY2S6W7</accession>
<keyword evidence="5 8" id="KW-1133">Transmembrane helix</keyword>
<dbReference type="EMBL" id="SWMS01000006">
    <property type="protein sequence ID" value="TKG71156.1"/>
    <property type="molecule type" value="Genomic_DNA"/>
</dbReference>
<organism evidence="10 11">
    <name type="scientific">Prauserella endophytica</name>
    <dbReference type="NCBI Taxonomy" id="1592324"/>
    <lineage>
        <taxon>Bacteria</taxon>
        <taxon>Bacillati</taxon>
        <taxon>Actinomycetota</taxon>
        <taxon>Actinomycetes</taxon>
        <taxon>Pseudonocardiales</taxon>
        <taxon>Pseudonocardiaceae</taxon>
        <taxon>Prauserella</taxon>
        <taxon>Prauserella coralliicola group</taxon>
    </lineage>
</organism>
<dbReference type="SUPFAM" id="SSF103481">
    <property type="entry name" value="Multidrug resistance efflux transporter EmrE"/>
    <property type="match status" value="2"/>
</dbReference>
<keyword evidence="3" id="KW-1003">Cell membrane</keyword>
<sequence length="336" mass="33772">MRAEHNPSWIGISQPSSRCLASDGVTRSSTTSVALVLGGALSLQFGSALAALLFPRAGAFGVVTLRLCFAAVLLLAVCRPRLRGHSRRDWALVAAFGLTLAGLNTLFYQAIERIPLGATVTLEVLGPLVLSVAASRRMLSVVWAALALAGVGLLGRGGLTDLDGAGVAFALAAGVLWACYIVLSARVGRRFARADGLALALGIGAVVSLPSGLVSAGPALLDPVTLGLGAVVALLSSMLPYTLELLALRRLAAATFAVLMSLGPAIAALAGFLVLDQGLAPAQLVGIALVVGASAGAVSMRRVQRHGADVGVARGGGGDGDPLPGDVVRPAGRGTG</sequence>
<feature type="transmembrane region" description="Helical" evidence="8">
    <location>
        <begin position="60"/>
        <end position="78"/>
    </location>
</feature>
<feature type="transmembrane region" description="Helical" evidence="8">
    <location>
        <begin position="197"/>
        <end position="214"/>
    </location>
</feature>
<comment type="similarity">
    <text evidence="2">Belongs to the EamA transporter family.</text>
</comment>
<feature type="transmembrane region" description="Helical" evidence="8">
    <location>
        <begin position="251"/>
        <end position="274"/>
    </location>
</feature>
<feature type="transmembrane region" description="Helical" evidence="8">
    <location>
        <begin position="90"/>
        <end position="108"/>
    </location>
</feature>
<evidence type="ECO:0000256" key="8">
    <source>
        <dbReference type="SAM" id="Phobius"/>
    </source>
</evidence>
<dbReference type="Proteomes" id="UP000309992">
    <property type="component" value="Unassembled WGS sequence"/>
</dbReference>
<dbReference type="PANTHER" id="PTHR42920:SF5">
    <property type="entry name" value="EAMA DOMAIN-CONTAINING PROTEIN"/>
    <property type="match status" value="1"/>
</dbReference>
<evidence type="ECO:0000256" key="3">
    <source>
        <dbReference type="ARBA" id="ARBA00022475"/>
    </source>
</evidence>
<dbReference type="InterPro" id="IPR000620">
    <property type="entry name" value="EamA_dom"/>
</dbReference>
<dbReference type="InterPro" id="IPR037185">
    <property type="entry name" value="EmrE-like"/>
</dbReference>
<name>A0ABY2S6W7_9PSEU</name>
<proteinExistence type="inferred from homology"/>
<keyword evidence="11" id="KW-1185">Reference proteome</keyword>
<feature type="domain" description="EamA" evidence="9">
    <location>
        <begin position="166"/>
        <end position="295"/>
    </location>
</feature>
<gene>
    <name evidence="10" type="ORF">FCN18_13660</name>
</gene>
<feature type="transmembrane region" description="Helical" evidence="8">
    <location>
        <begin position="141"/>
        <end position="159"/>
    </location>
</feature>
<evidence type="ECO:0000256" key="6">
    <source>
        <dbReference type="ARBA" id="ARBA00023136"/>
    </source>
</evidence>
<feature type="transmembrane region" description="Helical" evidence="8">
    <location>
        <begin position="280"/>
        <end position="298"/>
    </location>
</feature>
<feature type="transmembrane region" description="Helical" evidence="8">
    <location>
        <begin position="114"/>
        <end position="134"/>
    </location>
</feature>
<feature type="transmembrane region" description="Helical" evidence="8">
    <location>
        <begin position="165"/>
        <end position="185"/>
    </location>
</feature>
<protein>
    <submittedName>
        <fullName evidence="10">EamA family transporter</fullName>
    </submittedName>
</protein>
<reference evidence="10 11" key="1">
    <citation type="journal article" date="2015" name="Antonie Van Leeuwenhoek">
        <title>Prauserella endophytica sp. nov., an endophytic actinobacterium isolated from Tamarix taklamakanensis.</title>
        <authorList>
            <person name="Liu J.M."/>
            <person name="Habden X."/>
            <person name="Guo L."/>
            <person name="Tuo L."/>
            <person name="Jiang Z.K."/>
            <person name="Liu S.W."/>
            <person name="Liu X.F."/>
            <person name="Chen L."/>
            <person name="Li R.F."/>
            <person name="Zhang Y.Q."/>
            <person name="Sun C.H."/>
        </authorList>
    </citation>
    <scope>NUCLEOTIDE SEQUENCE [LARGE SCALE GENOMIC DNA]</scope>
    <source>
        <strain evidence="10 11">CGMCC 4.7182</strain>
    </source>
</reference>
<comment type="subcellular location">
    <subcellularLocation>
        <location evidence="1">Cell membrane</location>
        <topology evidence="1">Multi-pass membrane protein</topology>
    </subcellularLocation>
</comment>
<evidence type="ECO:0000256" key="4">
    <source>
        <dbReference type="ARBA" id="ARBA00022692"/>
    </source>
</evidence>
<feature type="transmembrane region" description="Helical" evidence="8">
    <location>
        <begin position="220"/>
        <end position="239"/>
    </location>
</feature>
<feature type="transmembrane region" description="Helical" evidence="8">
    <location>
        <begin position="33"/>
        <end position="54"/>
    </location>
</feature>
<evidence type="ECO:0000313" key="10">
    <source>
        <dbReference type="EMBL" id="TKG71156.1"/>
    </source>
</evidence>
<evidence type="ECO:0000256" key="7">
    <source>
        <dbReference type="SAM" id="MobiDB-lite"/>
    </source>
</evidence>
<keyword evidence="6 8" id="KW-0472">Membrane</keyword>
<evidence type="ECO:0000313" key="11">
    <source>
        <dbReference type="Proteomes" id="UP000309992"/>
    </source>
</evidence>
<keyword evidence="4 8" id="KW-0812">Transmembrane</keyword>
<evidence type="ECO:0000256" key="5">
    <source>
        <dbReference type="ARBA" id="ARBA00022989"/>
    </source>
</evidence>
<evidence type="ECO:0000259" key="9">
    <source>
        <dbReference type="Pfam" id="PF00892"/>
    </source>
</evidence>
<comment type="caution">
    <text evidence="10">The sequence shown here is derived from an EMBL/GenBank/DDBJ whole genome shotgun (WGS) entry which is preliminary data.</text>
</comment>
<dbReference type="PANTHER" id="PTHR42920">
    <property type="entry name" value="OS03G0707200 PROTEIN-RELATED"/>
    <property type="match status" value="1"/>
</dbReference>
<dbReference type="Pfam" id="PF00892">
    <property type="entry name" value="EamA"/>
    <property type="match status" value="1"/>
</dbReference>
<evidence type="ECO:0000256" key="2">
    <source>
        <dbReference type="ARBA" id="ARBA00007362"/>
    </source>
</evidence>
<dbReference type="InterPro" id="IPR051258">
    <property type="entry name" value="Diverse_Substrate_Transporter"/>
</dbReference>
<feature type="region of interest" description="Disordered" evidence="7">
    <location>
        <begin position="311"/>
        <end position="336"/>
    </location>
</feature>